<dbReference type="SMART" id="SM00387">
    <property type="entry name" value="HATPase_c"/>
    <property type="match status" value="1"/>
</dbReference>
<dbReference type="InterPro" id="IPR008207">
    <property type="entry name" value="Sig_transdc_His_kin_Hpt_dom"/>
</dbReference>
<dbReference type="STRING" id="869212.Turpa_0793"/>
<dbReference type="Pfam" id="PF01627">
    <property type="entry name" value="Hpt"/>
    <property type="match status" value="1"/>
</dbReference>
<feature type="region of interest" description="Disordered" evidence="15">
    <location>
        <begin position="649"/>
        <end position="675"/>
    </location>
</feature>
<dbReference type="InterPro" id="IPR010808">
    <property type="entry name" value="CheA_P2-bd"/>
</dbReference>
<dbReference type="GO" id="GO:0005524">
    <property type="term" value="F:ATP binding"/>
    <property type="evidence" value="ECO:0007669"/>
    <property type="project" value="UniProtKB-KW"/>
</dbReference>
<accession>I4B2D7</accession>
<evidence type="ECO:0000256" key="1">
    <source>
        <dbReference type="ARBA" id="ARBA00000085"/>
    </source>
</evidence>
<keyword evidence="6" id="KW-0145">Chemotaxis</keyword>
<evidence type="ECO:0000256" key="12">
    <source>
        <dbReference type="ARBA" id="ARBA00023012"/>
    </source>
</evidence>
<dbReference type="Proteomes" id="UP000006048">
    <property type="component" value="Chromosome"/>
</dbReference>
<dbReference type="InterPro" id="IPR004358">
    <property type="entry name" value="Sig_transdc_His_kin-like_C"/>
</dbReference>
<dbReference type="AlphaFoldDB" id="I4B2D7"/>
<dbReference type="PRINTS" id="PR00344">
    <property type="entry name" value="BCTRLSENSOR"/>
</dbReference>
<reference evidence="19 20" key="1">
    <citation type="submission" date="2012-06" db="EMBL/GenBank/DDBJ databases">
        <title>The complete chromosome of genome of Turneriella parva DSM 21527.</title>
        <authorList>
            <consortium name="US DOE Joint Genome Institute (JGI-PGF)"/>
            <person name="Lucas S."/>
            <person name="Han J."/>
            <person name="Lapidus A."/>
            <person name="Bruce D."/>
            <person name="Goodwin L."/>
            <person name="Pitluck S."/>
            <person name="Peters L."/>
            <person name="Kyrpides N."/>
            <person name="Mavromatis K."/>
            <person name="Ivanova N."/>
            <person name="Mikhailova N."/>
            <person name="Chertkov O."/>
            <person name="Detter J.C."/>
            <person name="Tapia R."/>
            <person name="Han C."/>
            <person name="Land M."/>
            <person name="Hauser L."/>
            <person name="Markowitz V."/>
            <person name="Cheng J.-F."/>
            <person name="Hugenholtz P."/>
            <person name="Woyke T."/>
            <person name="Wu D."/>
            <person name="Gronow S."/>
            <person name="Wellnitz S."/>
            <person name="Brambilla E."/>
            <person name="Klenk H.-P."/>
            <person name="Eisen J.A."/>
        </authorList>
    </citation>
    <scope>NUCLEOTIDE SEQUENCE [LARGE SCALE GENOMIC DNA]</scope>
    <source>
        <strain evidence="20">ATCC BAA-1111 / DSM 21527 / NCTC 11395 / H</strain>
    </source>
</reference>
<keyword evidence="20" id="KW-1185">Reference proteome</keyword>
<evidence type="ECO:0000256" key="13">
    <source>
        <dbReference type="ARBA" id="ARBA00035100"/>
    </source>
</evidence>
<sequence length="884" mass="96577">MAVSAEVSAFLEDLTENLAAIEQALVQLEEAPQSTEYLHEVFRAAHTIKGNAAMMNLTNLVALGHAVETALQEVLAGGVTLTRDSIGLFTECRSVMAAIGQALKKGSDPNAIPIRELTDRIQVLLLETGQREAKESSAEMERELTVTLHISRSELAPSVRAFLAETRLAEFGTILRKEPGDDALESPQFAASDRQLLFVLKTSSDAAEIRENLNIDLIENVAIAEGSTTAASAQAQARSAIAAAKVADAPADIAAPASDTVRLSVRTLDQLLNLTGELVITNSGLQHLADEFAQFHLPAEESIKLTDKSREIFRVAAEIQAIVMKARMLPIEHVFSRFKRFVRDYADKSGKALRLEITGAETELDKRVIDEMVKPLTHLIRNALDHGVELPDERIAQGKTAEATLRIAAAQSGSSILISVEDDGRGLNRRKIVERALAKGLVSAERVDSLTDAEVQDFIFMPGFSTKEAADDISGRGFGMDIVRDSIRKLSGDLQITSIEGQGTRMVVKLPLTLAILTALTFRVRNDIFAAPLNSIEESLRVPAGSVVRVQGRESLHVRDEVIPFIRLDRALGYPAIEDSGEHVHVILAEINRHRVAISIDEFLKKQELVVKSLGEHYRHVPGIAGVSMLGDSDIIFIVDLEEIVQMHRSRGHMPTRESAQAKNSDRRTESENDMQSIGIEAIEVEQKAAEARPMTPIIDINDKEFVRNWIAQSNKTAVQGIQMLTGISTIAVKKSKGSRLKAEKSHEATRKILDRINDIILIHLPMLPAAGAIDLVLGRDAAEKMSQILFSAAGIAHEGEFDPSPLLEITNILGSAYTNTLTFLTEKSVEPATPSLLATPEAIRGLIDERLASPRSELLVIENQFRIGDEDIEIGLMIYLTGN</sequence>
<dbReference type="PROSITE" id="PS50851">
    <property type="entry name" value="CHEW"/>
    <property type="match status" value="1"/>
</dbReference>
<dbReference type="GO" id="GO:0000155">
    <property type="term" value="F:phosphorelay sensor kinase activity"/>
    <property type="evidence" value="ECO:0007669"/>
    <property type="project" value="InterPro"/>
</dbReference>
<evidence type="ECO:0000256" key="3">
    <source>
        <dbReference type="ARBA" id="ARBA00012438"/>
    </source>
</evidence>
<dbReference type="InterPro" id="IPR036890">
    <property type="entry name" value="HATPase_C_sf"/>
</dbReference>
<dbReference type="SUPFAM" id="SSF47384">
    <property type="entry name" value="Homodimeric domain of signal transducing histidine kinase"/>
    <property type="match status" value="1"/>
</dbReference>
<evidence type="ECO:0000256" key="8">
    <source>
        <dbReference type="ARBA" id="ARBA00022679"/>
    </source>
</evidence>
<feature type="domain" description="CheW-like" evidence="17">
    <location>
        <begin position="516"/>
        <end position="650"/>
    </location>
</feature>
<keyword evidence="5" id="KW-0963">Cytoplasm</keyword>
<dbReference type="InterPro" id="IPR002545">
    <property type="entry name" value="CheW-lke_dom"/>
</dbReference>
<evidence type="ECO:0000259" key="18">
    <source>
        <dbReference type="PROSITE" id="PS50894"/>
    </source>
</evidence>
<dbReference type="Pfam" id="PF02518">
    <property type="entry name" value="HATPase_c"/>
    <property type="match status" value="1"/>
</dbReference>
<dbReference type="SUPFAM" id="SSF47226">
    <property type="entry name" value="Histidine-containing phosphotransfer domain, HPT domain"/>
    <property type="match status" value="1"/>
</dbReference>
<feature type="modified residue" description="Phosphohistidine" evidence="14">
    <location>
        <position position="46"/>
    </location>
</feature>
<dbReference type="SUPFAM" id="SSF55052">
    <property type="entry name" value="CheY-binding domain of CheA"/>
    <property type="match status" value="1"/>
</dbReference>
<dbReference type="PANTHER" id="PTHR43395:SF10">
    <property type="entry name" value="CHEMOTAXIS PROTEIN CHEA"/>
    <property type="match status" value="1"/>
</dbReference>
<dbReference type="PROSITE" id="PS50109">
    <property type="entry name" value="HIS_KIN"/>
    <property type="match status" value="1"/>
</dbReference>
<gene>
    <name evidence="19" type="ordered locus">Turpa_0793</name>
</gene>
<comment type="function">
    <text evidence="13">Involved in the transmission of sensory signals from the chemoreceptors to the flagellar motors. CheA is autophosphorylated; it can transfer its phosphate group to either CheB or CheY.</text>
</comment>
<dbReference type="EMBL" id="CP002959">
    <property type="protein sequence ID" value="AFM11444.1"/>
    <property type="molecule type" value="Genomic_DNA"/>
</dbReference>
<feature type="domain" description="Histidine kinase" evidence="16">
    <location>
        <begin position="273"/>
        <end position="514"/>
    </location>
</feature>
<dbReference type="InterPro" id="IPR036097">
    <property type="entry name" value="HisK_dim/P_sf"/>
</dbReference>
<evidence type="ECO:0000313" key="19">
    <source>
        <dbReference type="EMBL" id="AFM11444.1"/>
    </source>
</evidence>
<evidence type="ECO:0000256" key="4">
    <source>
        <dbReference type="ARBA" id="ARBA00021495"/>
    </source>
</evidence>
<keyword evidence="7 14" id="KW-0597">Phosphoprotein</keyword>
<dbReference type="Pfam" id="PF02895">
    <property type="entry name" value="H-kinase_dim"/>
    <property type="match status" value="1"/>
</dbReference>
<dbReference type="HOGENOM" id="CLU_000650_3_6_12"/>
<dbReference type="InterPro" id="IPR036061">
    <property type="entry name" value="CheW-like_dom_sf"/>
</dbReference>
<dbReference type="Gene3D" id="3.40.1550.10">
    <property type="entry name" value="CheC-like"/>
    <property type="match status" value="1"/>
</dbReference>
<keyword evidence="12" id="KW-0902">Two-component regulatory system</keyword>
<dbReference type="SMART" id="SM00260">
    <property type="entry name" value="CheW"/>
    <property type="match status" value="1"/>
</dbReference>
<dbReference type="CDD" id="cd00088">
    <property type="entry name" value="HPT"/>
    <property type="match status" value="1"/>
</dbReference>
<dbReference type="Gene3D" id="1.20.120.160">
    <property type="entry name" value="HPT domain"/>
    <property type="match status" value="1"/>
</dbReference>
<dbReference type="SMART" id="SM01231">
    <property type="entry name" value="H-kinase_dim"/>
    <property type="match status" value="1"/>
</dbReference>
<keyword evidence="9" id="KW-0547">Nucleotide-binding</keyword>
<dbReference type="PANTHER" id="PTHR43395">
    <property type="entry name" value="SENSOR HISTIDINE KINASE CHEA"/>
    <property type="match status" value="1"/>
</dbReference>
<dbReference type="EC" id="2.7.13.3" evidence="3"/>
<comment type="subcellular location">
    <subcellularLocation>
        <location evidence="2">Cytoplasm</location>
    </subcellularLocation>
</comment>
<evidence type="ECO:0000313" key="20">
    <source>
        <dbReference type="Proteomes" id="UP000006048"/>
    </source>
</evidence>
<dbReference type="Gene3D" id="3.30.70.1110">
    <property type="entry name" value="Histidine kinase CheA-like, P2 response regulator-binding domain"/>
    <property type="match status" value="1"/>
</dbReference>
<dbReference type="InterPro" id="IPR051315">
    <property type="entry name" value="Bact_Chemotaxis_CheA"/>
</dbReference>
<dbReference type="SUPFAM" id="SSF50341">
    <property type="entry name" value="CheW-like"/>
    <property type="match status" value="1"/>
</dbReference>
<dbReference type="PATRIC" id="fig|869212.3.peg.768"/>
<organism evidence="19 20">
    <name type="scientific">Turneriella parva (strain ATCC BAA-1111 / DSM 21527 / NCTC 11395 / H)</name>
    <name type="common">Leptospira parva</name>
    <dbReference type="NCBI Taxonomy" id="869212"/>
    <lineage>
        <taxon>Bacteria</taxon>
        <taxon>Pseudomonadati</taxon>
        <taxon>Spirochaetota</taxon>
        <taxon>Spirochaetia</taxon>
        <taxon>Leptospirales</taxon>
        <taxon>Leptospiraceae</taxon>
        <taxon>Turneriella</taxon>
    </lineage>
</organism>
<name>I4B2D7_TURPD</name>
<keyword evidence="8" id="KW-0808">Transferase</keyword>
<keyword evidence="10 19" id="KW-0418">Kinase</keyword>
<evidence type="ECO:0000259" key="16">
    <source>
        <dbReference type="PROSITE" id="PS50109"/>
    </source>
</evidence>
<dbReference type="SUPFAM" id="SSF103039">
    <property type="entry name" value="CheC-like"/>
    <property type="match status" value="1"/>
</dbReference>
<dbReference type="InterPro" id="IPR037006">
    <property type="entry name" value="CheA-like_homodim_sf"/>
</dbReference>
<protein>
    <recommendedName>
        <fullName evidence="4">Chemotaxis protein CheA</fullName>
        <ecNumber evidence="3">2.7.13.3</ecNumber>
    </recommendedName>
</protein>
<dbReference type="SMART" id="SM00073">
    <property type="entry name" value="HPT"/>
    <property type="match status" value="1"/>
</dbReference>
<dbReference type="SUPFAM" id="SSF55874">
    <property type="entry name" value="ATPase domain of HSP90 chaperone/DNA topoisomerase II/histidine kinase"/>
    <property type="match status" value="1"/>
</dbReference>
<keyword evidence="11" id="KW-0067">ATP-binding</keyword>
<dbReference type="InterPro" id="IPR035891">
    <property type="entry name" value="CheY-binding_CheA"/>
</dbReference>
<dbReference type="InterPro" id="IPR037052">
    <property type="entry name" value="CheA-like_P2_sf"/>
</dbReference>
<dbReference type="InterPro" id="IPR036641">
    <property type="entry name" value="HPT_dom_sf"/>
</dbReference>
<evidence type="ECO:0000256" key="15">
    <source>
        <dbReference type="SAM" id="MobiDB-lite"/>
    </source>
</evidence>
<dbReference type="Gene3D" id="2.30.30.40">
    <property type="entry name" value="SH3 Domains"/>
    <property type="match status" value="1"/>
</dbReference>
<dbReference type="PROSITE" id="PS50894">
    <property type="entry name" value="HPT"/>
    <property type="match status" value="1"/>
</dbReference>
<dbReference type="InterPro" id="IPR005467">
    <property type="entry name" value="His_kinase_dom"/>
</dbReference>
<dbReference type="KEGG" id="tpx:Turpa_0793"/>
<evidence type="ECO:0000256" key="9">
    <source>
        <dbReference type="ARBA" id="ARBA00022741"/>
    </source>
</evidence>
<dbReference type="Pfam" id="PF07194">
    <property type="entry name" value="P2"/>
    <property type="match status" value="1"/>
</dbReference>
<dbReference type="FunFam" id="3.30.565.10:FF:000016">
    <property type="entry name" value="Chemotaxis protein CheA, putative"/>
    <property type="match status" value="1"/>
</dbReference>
<evidence type="ECO:0000256" key="5">
    <source>
        <dbReference type="ARBA" id="ARBA00022490"/>
    </source>
</evidence>
<dbReference type="Gene3D" id="3.30.565.10">
    <property type="entry name" value="Histidine kinase-like ATPase, C-terminal domain"/>
    <property type="match status" value="1"/>
</dbReference>
<comment type="catalytic activity">
    <reaction evidence="1">
        <text>ATP + protein L-histidine = ADP + protein N-phospho-L-histidine.</text>
        <dbReference type="EC" id="2.7.13.3"/>
    </reaction>
</comment>
<evidence type="ECO:0000256" key="10">
    <source>
        <dbReference type="ARBA" id="ARBA00022777"/>
    </source>
</evidence>
<proteinExistence type="predicted"/>
<evidence type="ECO:0000256" key="6">
    <source>
        <dbReference type="ARBA" id="ARBA00022500"/>
    </source>
</evidence>
<dbReference type="OrthoDB" id="9803176at2"/>
<dbReference type="GO" id="GO:0005737">
    <property type="term" value="C:cytoplasm"/>
    <property type="evidence" value="ECO:0007669"/>
    <property type="project" value="UniProtKB-SubCell"/>
</dbReference>
<evidence type="ECO:0000256" key="7">
    <source>
        <dbReference type="ARBA" id="ARBA00022553"/>
    </source>
</evidence>
<dbReference type="InterPro" id="IPR004105">
    <property type="entry name" value="CheA-like_dim"/>
</dbReference>
<feature type="domain" description="HPt" evidence="18">
    <location>
        <begin position="1"/>
        <end position="103"/>
    </location>
</feature>
<dbReference type="InterPro" id="IPR028976">
    <property type="entry name" value="CheC-like_sf"/>
</dbReference>
<evidence type="ECO:0000256" key="2">
    <source>
        <dbReference type="ARBA" id="ARBA00004496"/>
    </source>
</evidence>
<evidence type="ECO:0000256" key="11">
    <source>
        <dbReference type="ARBA" id="ARBA00022840"/>
    </source>
</evidence>
<evidence type="ECO:0000256" key="14">
    <source>
        <dbReference type="PROSITE-ProRule" id="PRU00110"/>
    </source>
</evidence>
<dbReference type="InterPro" id="IPR003594">
    <property type="entry name" value="HATPase_dom"/>
</dbReference>
<dbReference type="Gene3D" id="1.10.287.560">
    <property type="entry name" value="Histidine kinase CheA-like, homodimeric domain"/>
    <property type="match status" value="1"/>
</dbReference>
<dbReference type="GO" id="GO:0006935">
    <property type="term" value="P:chemotaxis"/>
    <property type="evidence" value="ECO:0007669"/>
    <property type="project" value="UniProtKB-KW"/>
</dbReference>
<evidence type="ECO:0000259" key="17">
    <source>
        <dbReference type="PROSITE" id="PS50851"/>
    </source>
</evidence>
<dbReference type="Pfam" id="PF01584">
    <property type="entry name" value="CheW"/>
    <property type="match status" value="1"/>
</dbReference>